<dbReference type="RefSeq" id="WP_113031260.1">
    <property type="nucleotide sequence ID" value="NZ_QMFB01000006.1"/>
</dbReference>
<dbReference type="HAMAP" id="MF_02207">
    <property type="entry name" value="MreB"/>
    <property type="match status" value="1"/>
</dbReference>
<evidence type="ECO:0000256" key="4">
    <source>
        <dbReference type="ARBA" id="ARBA00022960"/>
    </source>
</evidence>
<keyword evidence="4 6" id="KW-0133">Cell shape</keyword>
<sequence>MFKGFDQLFGVDLGTSNTLIYQAGKGIVLQEPSVVAIHTETGKIAAIGTEAEAMIGRTPGSLEVVHPLKDGVIANFDVTSAMLKHFIGKIQASRLFFRGTQICIAVPCGITNVQRRAVEETVIHKGARKAIVIDEPLAAAWGAGLPVNEPTGSMILDIGGGTSQVAVISLGGIVVSHAVRRGGMSIDQDIIEYVKKAYSLEIGQRTAEDIKVKIASAVLPEQDLRIDVKGRDLVQGLPRSISLCADEIFELLEPFLTSITESIRITLEKCPPELAGDLIERGITLCGGGALLQGLSQRLQMDTGVPFHLPELPLECTVLGVGKMLGGKIRSAS</sequence>
<accession>A0A329MMY8</accession>
<dbReference type="Proteomes" id="UP000250369">
    <property type="component" value="Unassembled WGS sequence"/>
</dbReference>
<evidence type="ECO:0000313" key="7">
    <source>
        <dbReference type="EMBL" id="RAV20980.1"/>
    </source>
</evidence>
<dbReference type="PANTHER" id="PTHR42749:SF1">
    <property type="entry name" value="CELL SHAPE-DETERMINING PROTEIN MREB"/>
    <property type="match status" value="1"/>
</dbReference>
<feature type="binding site" evidence="6">
    <location>
        <begin position="160"/>
        <end position="162"/>
    </location>
    <ligand>
        <name>ATP</name>
        <dbReference type="ChEBI" id="CHEBI:30616"/>
    </ligand>
</feature>
<dbReference type="PANTHER" id="PTHR42749">
    <property type="entry name" value="CELL SHAPE-DETERMINING PROTEIN MREB"/>
    <property type="match status" value="1"/>
</dbReference>
<comment type="caution">
    <text evidence="6">Lacks conserved residue(s) required for the propagation of feature annotation.</text>
</comment>
<dbReference type="SUPFAM" id="SSF53067">
    <property type="entry name" value="Actin-like ATPase domain"/>
    <property type="match status" value="2"/>
</dbReference>
<dbReference type="OrthoDB" id="9768127at2"/>
<dbReference type="EMBL" id="QMFB01000006">
    <property type="protein sequence ID" value="RAV20980.1"/>
    <property type="molecule type" value="Genomic_DNA"/>
</dbReference>
<dbReference type="GO" id="GO:0005737">
    <property type="term" value="C:cytoplasm"/>
    <property type="evidence" value="ECO:0007669"/>
    <property type="project" value="UniProtKB-SubCell"/>
</dbReference>
<dbReference type="Gene3D" id="3.30.420.40">
    <property type="match status" value="2"/>
</dbReference>
<dbReference type="NCBIfam" id="TIGR00904">
    <property type="entry name" value="mreB"/>
    <property type="match status" value="1"/>
</dbReference>
<comment type="similarity">
    <text evidence="5 6">Belongs to the FtsA/MreB family.</text>
</comment>
<feature type="binding site" evidence="6">
    <location>
        <begin position="208"/>
        <end position="211"/>
    </location>
    <ligand>
        <name>ATP</name>
        <dbReference type="ChEBI" id="CHEBI:30616"/>
    </ligand>
</feature>
<keyword evidence="3 6" id="KW-0067">ATP-binding</keyword>
<dbReference type="CDD" id="cd10225">
    <property type="entry name" value="ASKHA_NBD_MreB-like"/>
    <property type="match status" value="1"/>
</dbReference>
<dbReference type="PRINTS" id="PR01652">
    <property type="entry name" value="SHAPEPROTEIN"/>
</dbReference>
<keyword evidence="1 6" id="KW-0963">Cytoplasm</keyword>
<comment type="subunit">
    <text evidence="6">Forms polymers.</text>
</comment>
<dbReference type="GO" id="GO:0005524">
    <property type="term" value="F:ATP binding"/>
    <property type="evidence" value="ECO:0007669"/>
    <property type="project" value="UniProtKB-KW"/>
</dbReference>
<proteinExistence type="inferred from homology"/>
<dbReference type="InterPro" id="IPR056546">
    <property type="entry name" value="MreB_MamK-like"/>
</dbReference>
<gene>
    <name evidence="6" type="primary">mreB</name>
    <name evidence="7" type="ORF">DQG23_12895</name>
</gene>
<feature type="binding site" evidence="6">
    <location>
        <begin position="288"/>
        <end position="291"/>
    </location>
    <ligand>
        <name>ATP</name>
        <dbReference type="ChEBI" id="CHEBI:30616"/>
    </ligand>
</feature>
<name>A0A329MMY8_9BACL</name>
<dbReference type="GO" id="GO:0000902">
    <property type="term" value="P:cell morphogenesis"/>
    <property type="evidence" value="ECO:0007669"/>
    <property type="project" value="InterPro"/>
</dbReference>
<dbReference type="AlphaFoldDB" id="A0A329MMY8"/>
<comment type="subcellular location">
    <subcellularLocation>
        <location evidence="6">Cytoplasm</location>
    </subcellularLocation>
    <text evidence="6">Membrane-associated.</text>
</comment>
<organism evidence="7 8">
    <name type="scientific">Paenibacillus contaminans</name>
    <dbReference type="NCBI Taxonomy" id="450362"/>
    <lineage>
        <taxon>Bacteria</taxon>
        <taxon>Bacillati</taxon>
        <taxon>Bacillota</taxon>
        <taxon>Bacilli</taxon>
        <taxon>Bacillales</taxon>
        <taxon>Paenibacillaceae</taxon>
        <taxon>Paenibacillus</taxon>
    </lineage>
</organism>
<keyword evidence="2 6" id="KW-0547">Nucleotide-binding</keyword>
<evidence type="ECO:0000256" key="3">
    <source>
        <dbReference type="ARBA" id="ARBA00022840"/>
    </source>
</evidence>
<evidence type="ECO:0000256" key="5">
    <source>
        <dbReference type="ARBA" id="ARBA00023458"/>
    </source>
</evidence>
<evidence type="ECO:0000256" key="2">
    <source>
        <dbReference type="ARBA" id="ARBA00022741"/>
    </source>
</evidence>
<keyword evidence="8" id="KW-1185">Reference proteome</keyword>
<reference evidence="7 8" key="1">
    <citation type="journal article" date="2009" name="Int. J. Syst. Evol. Microbiol.">
        <title>Paenibacillus contaminans sp. nov., isolated from a contaminated laboratory plate.</title>
        <authorList>
            <person name="Chou J.H."/>
            <person name="Lee J.H."/>
            <person name="Lin M.C."/>
            <person name="Chang P.S."/>
            <person name="Arun A.B."/>
            <person name="Young C.C."/>
            <person name="Chen W.M."/>
        </authorList>
    </citation>
    <scope>NUCLEOTIDE SEQUENCE [LARGE SCALE GENOMIC DNA]</scope>
    <source>
        <strain evidence="7 8">CKOBP-6</strain>
    </source>
</reference>
<dbReference type="InterPro" id="IPR004753">
    <property type="entry name" value="MreB"/>
</dbReference>
<dbReference type="InterPro" id="IPR043129">
    <property type="entry name" value="ATPase_NBD"/>
</dbReference>
<dbReference type="GO" id="GO:0008360">
    <property type="term" value="P:regulation of cell shape"/>
    <property type="evidence" value="ECO:0007669"/>
    <property type="project" value="UniProtKB-UniRule"/>
</dbReference>
<evidence type="ECO:0000256" key="1">
    <source>
        <dbReference type="ARBA" id="ARBA00022490"/>
    </source>
</evidence>
<protein>
    <recommendedName>
        <fullName evidence="6">Cell shape-determining protein MreB</fullName>
    </recommendedName>
</protein>
<comment type="caution">
    <text evidence="7">The sequence shown here is derived from an EMBL/GenBank/DDBJ whole genome shotgun (WGS) entry which is preliminary data.</text>
</comment>
<dbReference type="NCBIfam" id="NF010539">
    <property type="entry name" value="PRK13927.1"/>
    <property type="match status" value="1"/>
</dbReference>
<evidence type="ECO:0000313" key="8">
    <source>
        <dbReference type="Proteomes" id="UP000250369"/>
    </source>
</evidence>
<dbReference type="Pfam" id="PF06723">
    <property type="entry name" value="MreB_Mbl"/>
    <property type="match status" value="1"/>
</dbReference>
<comment type="function">
    <text evidence="6">Forms membrane-associated dynamic filaments that are essential for cell shape determination. Acts by regulating cell wall synthesis and cell elongation, and thus cell shape. A feedback loop between cell geometry and MreB localization may maintain elongated cell shape by targeting cell wall growth to regions of negative cell wall curvature.</text>
</comment>
<evidence type="ECO:0000256" key="6">
    <source>
        <dbReference type="HAMAP-Rule" id="MF_02207"/>
    </source>
</evidence>